<evidence type="ECO:0000313" key="2">
    <source>
        <dbReference type="Proteomes" id="UP000307440"/>
    </source>
</evidence>
<keyword evidence="2" id="KW-1185">Reference proteome</keyword>
<evidence type="ECO:0008006" key="3">
    <source>
        <dbReference type="Google" id="ProtNLM"/>
    </source>
</evidence>
<evidence type="ECO:0000313" key="1">
    <source>
        <dbReference type="EMBL" id="TFK18400.1"/>
    </source>
</evidence>
<protein>
    <recommendedName>
        <fullName evidence="3">F-box domain-containing protein</fullName>
    </recommendedName>
</protein>
<dbReference type="EMBL" id="ML210405">
    <property type="protein sequence ID" value="TFK18400.1"/>
    <property type="molecule type" value="Genomic_DNA"/>
</dbReference>
<name>A0A5C3KEF2_COPMA</name>
<accession>A0A5C3KEF2</accession>
<dbReference type="OrthoDB" id="2745898at2759"/>
<dbReference type="AlphaFoldDB" id="A0A5C3KEF2"/>
<organism evidence="1 2">
    <name type="scientific">Coprinopsis marcescibilis</name>
    <name type="common">Agaric fungus</name>
    <name type="synonym">Psathyrella marcescibilis</name>
    <dbReference type="NCBI Taxonomy" id="230819"/>
    <lineage>
        <taxon>Eukaryota</taxon>
        <taxon>Fungi</taxon>
        <taxon>Dikarya</taxon>
        <taxon>Basidiomycota</taxon>
        <taxon>Agaricomycotina</taxon>
        <taxon>Agaricomycetes</taxon>
        <taxon>Agaricomycetidae</taxon>
        <taxon>Agaricales</taxon>
        <taxon>Agaricineae</taxon>
        <taxon>Psathyrellaceae</taxon>
        <taxon>Coprinopsis</taxon>
    </lineage>
</organism>
<dbReference type="Proteomes" id="UP000307440">
    <property type="component" value="Unassembled WGS sequence"/>
</dbReference>
<gene>
    <name evidence="1" type="ORF">FA15DRAFT_675309</name>
</gene>
<sequence length="466" mass="53322">MSPSAISTIPELVASILSHLYADDVMRIPSIQACMQVSRVWHEESRPLLFHKTVIVMNATNEDAIRRRFLLFQELLSQDPRIAGYVQDFELHVEGFSTHASRRLNSQPDILPFAKTLNQLRRFCFRVDWDSGMAVHWNLYIQEVQDAIRHLCRVPTLDTLQLRCTPLPHTLWCHNHQLRSLVVLGPILFDRSDEPTDNTLYAPLQRFVSSQYRAATPWGVTRAFQAYERPGLIQNIREATFLLSVADTHQVQSFLNALSSHSLSKLFVSVEHFTNRALHTSLNAINLSRQTSLRTITLVFMSISDYLFSAFSPIIINTLSSLPVQHLEEVSVCITRVCQIDDPDGDDYAGHETFNPLDVGQEFDKIFNLSSFKRTEGTPPPILRRVKLHIRHACNREPLHPCSHNIGLYNAGEVGKYFENLRNLQHTLDGFDFELVIEHVSIADSFVHIRADMCVPGYLPHFDEED</sequence>
<proteinExistence type="predicted"/>
<reference evidence="1 2" key="1">
    <citation type="journal article" date="2019" name="Nat. Ecol. Evol.">
        <title>Megaphylogeny resolves global patterns of mushroom evolution.</title>
        <authorList>
            <person name="Varga T."/>
            <person name="Krizsan K."/>
            <person name="Foldi C."/>
            <person name="Dima B."/>
            <person name="Sanchez-Garcia M."/>
            <person name="Sanchez-Ramirez S."/>
            <person name="Szollosi G.J."/>
            <person name="Szarkandi J.G."/>
            <person name="Papp V."/>
            <person name="Albert L."/>
            <person name="Andreopoulos W."/>
            <person name="Angelini C."/>
            <person name="Antonin V."/>
            <person name="Barry K.W."/>
            <person name="Bougher N.L."/>
            <person name="Buchanan P."/>
            <person name="Buyck B."/>
            <person name="Bense V."/>
            <person name="Catcheside P."/>
            <person name="Chovatia M."/>
            <person name="Cooper J."/>
            <person name="Damon W."/>
            <person name="Desjardin D."/>
            <person name="Finy P."/>
            <person name="Geml J."/>
            <person name="Haridas S."/>
            <person name="Hughes K."/>
            <person name="Justo A."/>
            <person name="Karasinski D."/>
            <person name="Kautmanova I."/>
            <person name="Kiss B."/>
            <person name="Kocsube S."/>
            <person name="Kotiranta H."/>
            <person name="LaButti K.M."/>
            <person name="Lechner B.E."/>
            <person name="Liimatainen K."/>
            <person name="Lipzen A."/>
            <person name="Lukacs Z."/>
            <person name="Mihaltcheva S."/>
            <person name="Morgado L.N."/>
            <person name="Niskanen T."/>
            <person name="Noordeloos M.E."/>
            <person name="Ohm R.A."/>
            <person name="Ortiz-Santana B."/>
            <person name="Ovrebo C."/>
            <person name="Racz N."/>
            <person name="Riley R."/>
            <person name="Savchenko A."/>
            <person name="Shiryaev A."/>
            <person name="Soop K."/>
            <person name="Spirin V."/>
            <person name="Szebenyi C."/>
            <person name="Tomsovsky M."/>
            <person name="Tulloss R.E."/>
            <person name="Uehling J."/>
            <person name="Grigoriev I.V."/>
            <person name="Vagvolgyi C."/>
            <person name="Papp T."/>
            <person name="Martin F.M."/>
            <person name="Miettinen O."/>
            <person name="Hibbett D.S."/>
            <person name="Nagy L.G."/>
        </authorList>
    </citation>
    <scope>NUCLEOTIDE SEQUENCE [LARGE SCALE GENOMIC DNA]</scope>
    <source>
        <strain evidence="1 2">CBS 121175</strain>
    </source>
</reference>